<dbReference type="Proteomes" id="UP000575983">
    <property type="component" value="Unassembled WGS sequence"/>
</dbReference>
<name>A0A7W9ZEG1_9SPIR</name>
<comment type="caution">
    <text evidence="1">The sequence shown here is derived from an EMBL/GenBank/DDBJ whole genome shotgun (WGS) entry which is preliminary data.</text>
</comment>
<dbReference type="EMBL" id="JACHFC010000008">
    <property type="protein sequence ID" value="MBB6208494.1"/>
    <property type="molecule type" value="Genomic_DNA"/>
</dbReference>
<gene>
    <name evidence="1" type="ORF">HNQ06_001024</name>
</gene>
<organism evidence="1 2">
    <name type="scientific">Borreliella lanei</name>
    <dbReference type="NCBI Taxonomy" id="373540"/>
    <lineage>
        <taxon>Bacteria</taxon>
        <taxon>Pseudomonadati</taxon>
        <taxon>Spirochaetota</taxon>
        <taxon>Spirochaetia</taxon>
        <taxon>Spirochaetales</taxon>
        <taxon>Borreliaceae</taxon>
        <taxon>Borreliella</taxon>
    </lineage>
</organism>
<sequence length="34" mass="3765">MKKIFTLTLILISGLTIQIFAQDKIEKSVGTGKQ</sequence>
<dbReference type="AlphaFoldDB" id="A0A7W9ZEG1"/>
<evidence type="ECO:0000313" key="2">
    <source>
        <dbReference type="Proteomes" id="UP000575983"/>
    </source>
</evidence>
<protein>
    <submittedName>
        <fullName evidence="1">Uncharacterized protein</fullName>
    </submittedName>
</protein>
<evidence type="ECO:0000313" key="1">
    <source>
        <dbReference type="EMBL" id="MBB6208494.1"/>
    </source>
</evidence>
<reference evidence="1 2" key="1">
    <citation type="submission" date="2020-08" db="EMBL/GenBank/DDBJ databases">
        <title>Genomic Encyclopedia of Type Strains, Phase IV (KMG-IV): sequencing the most valuable type-strain genomes for metagenomic binning, comparative biology and taxonomic classification.</title>
        <authorList>
            <person name="Goeker M."/>
        </authorList>
    </citation>
    <scope>NUCLEOTIDE SEQUENCE [LARGE SCALE GENOMIC DNA]</scope>
    <source>
        <strain evidence="1 2">DSM 17992</strain>
    </source>
</reference>
<accession>A0A7W9ZEG1</accession>
<proteinExistence type="predicted"/>
<keyword evidence="2" id="KW-1185">Reference proteome</keyword>